<organism evidence="1 2">
    <name type="scientific">Romanomermis culicivorax</name>
    <name type="common">Nematode worm</name>
    <dbReference type="NCBI Taxonomy" id="13658"/>
    <lineage>
        <taxon>Eukaryota</taxon>
        <taxon>Metazoa</taxon>
        <taxon>Ecdysozoa</taxon>
        <taxon>Nematoda</taxon>
        <taxon>Enoplea</taxon>
        <taxon>Dorylaimia</taxon>
        <taxon>Mermithida</taxon>
        <taxon>Mermithoidea</taxon>
        <taxon>Mermithidae</taxon>
        <taxon>Romanomermis</taxon>
    </lineage>
</organism>
<proteinExistence type="predicted"/>
<dbReference type="AlphaFoldDB" id="A0A915L0V0"/>
<evidence type="ECO:0000313" key="1">
    <source>
        <dbReference type="Proteomes" id="UP000887565"/>
    </source>
</evidence>
<name>A0A915L0V0_ROMCU</name>
<accession>A0A915L0V0</accession>
<keyword evidence="1" id="KW-1185">Reference proteome</keyword>
<reference evidence="2" key="1">
    <citation type="submission" date="2022-11" db="UniProtKB">
        <authorList>
            <consortium name="WormBaseParasite"/>
        </authorList>
    </citation>
    <scope>IDENTIFICATION</scope>
</reference>
<evidence type="ECO:0000313" key="2">
    <source>
        <dbReference type="WBParaSite" id="nRc.2.0.1.t44090-RA"/>
    </source>
</evidence>
<dbReference type="Proteomes" id="UP000887565">
    <property type="component" value="Unplaced"/>
</dbReference>
<protein>
    <submittedName>
        <fullName evidence="2">Uncharacterized protein</fullName>
    </submittedName>
</protein>
<dbReference type="WBParaSite" id="nRc.2.0.1.t44090-RA">
    <property type="protein sequence ID" value="nRc.2.0.1.t44090-RA"/>
    <property type="gene ID" value="nRc.2.0.1.g44090"/>
</dbReference>
<sequence>MKRPPVISITVIMGPTIVTAKANEGDTADIMVPKALEHCSNSTPIKSVHKKADKVLQVTLASWPRNKMSKKIGINATIQSLKSYRNNAEYGRKAVLSQNEEKTTVDIHDTFLIVGSIQKSVVSLPILPTLFCFV</sequence>